<dbReference type="EMBL" id="JAIVGD010000013">
    <property type="protein sequence ID" value="KAH0762527.1"/>
    <property type="molecule type" value="Genomic_DNA"/>
</dbReference>
<sequence length="962" mass="108141">MKFIGQLCSRIQLSSKRSLNQDPSSSLGNSENSKAPVSMETPPFFPESSNAPEIEECQQSPVPGDSSSAACSSSSTQVKNMEASQKLRDLQWGYQVIKSSSLDLHSISFYLSQPTTCCHQETENSVNINISKGSLSHFFDLLVLLKTSIITQSSLRDLEFHQVEWELQQLRNLGVLLESSSSIKQVVFKRNRFTAECLSELSEVLKKNGVIKEIMLSESNIGPVGASLLASALKVNGSLEELQIWEDSIGSKGAEELSKMIEVNSTLRLLTIFDSKSITATPLISAVLARNRSMEVHIWNGENNEKTSKVVEFVPENSTLRIYRLNVSGACRVACALGMNSTVKTLDLTGVRLKSRWAKEFRWVLEQNRTLKEVNLSNTCLKDKGVVYVAAGLFKNHSLQKLYLKGNWFGGVGVEHLLCPLSRFSALQYQANISLKSLTFGGKRNKIGKDGLTAILQMLTSNESLTSFGIFNDESLKPDEIIRILRSLEKNATLRCISLQGCKGVDGEAVLQTIIDILQVNPWIEDIDLSRTPLHNSGKTEAIYQRLGQNDKAEPEIDLLKDMPMTEPKSCRVFLCGQENAGKTTLSNSIHQHFSSPKLPYIDQVRTLVNPIELAVRPIGMKIKTFKDEDTKISIWNLSGQQEFYALHDLMFPGHGSASIFLIISSLFRKPNNREQKTPDEVEEDLQYWLRFIVSNSKRALPQCMLPNVTVVLTHYDKINQSSQNLQLIVDSIRRLRDKFQGFVEFYPTVLTVDARSSASVSKIAHHLQKTSKTVLQRVPRVYELCNDLMQILSDWRLENHNKPAIKWKEFGDLCQVKAPLLRVRSRLDNKEKVETRRRAVATCLHHIGELLRLDVKKQTSAGDGFISRKELEKVLRSSLDSQIPGMGSRVFENLDASDLVRMMLKLELCYEQDPSDTNSLMLIPSFLEEGKGKQPKWPINSSECIYAGRHLQCDDSSHIII</sequence>
<dbReference type="Pfam" id="PF13516">
    <property type="entry name" value="LRR_6"/>
    <property type="match status" value="2"/>
</dbReference>
<feature type="compositionally biased region" description="Low complexity" evidence="1">
    <location>
        <begin position="66"/>
        <end position="75"/>
    </location>
</feature>
<comment type="caution">
    <text evidence="2">The sequence shown here is derived from an EMBL/GenBank/DDBJ whole genome shotgun (WGS) entry which is preliminary data.</text>
</comment>
<proteinExistence type="predicted"/>
<feature type="region of interest" description="Disordered" evidence="1">
    <location>
        <begin position="15"/>
        <end position="75"/>
    </location>
</feature>
<evidence type="ECO:0008006" key="4">
    <source>
        <dbReference type="Google" id="ProtNLM"/>
    </source>
</evidence>
<dbReference type="SUPFAM" id="SSF52047">
    <property type="entry name" value="RNI-like"/>
    <property type="match status" value="1"/>
</dbReference>
<accession>A0ABQ7VEN5</accession>
<organism evidence="2 3">
    <name type="scientific">Solanum tuberosum</name>
    <name type="common">Potato</name>
    <dbReference type="NCBI Taxonomy" id="4113"/>
    <lineage>
        <taxon>Eukaryota</taxon>
        <taxon>Viridiplantae</taxon>
        <taxon>Streptophyta</taxon>
        <taxon>Embryophyta</taxon>
        <taxon>Tracheophyta</taxon>
        <taxon>Spermatophyta</taxon>
        <taxon>Magnoliopsida</taxon>
        <taxon>eudicotyledons</taxon>
        <taxon>Gunneridae</taxon>
        <taxon>Pentapetalae</taxon>
        <taxon>asterids</taxon>
        <taxon>lamiids</taxon>
        <taxon>Solanales</taxon>
        <taxon>Solanaceae</taxon>
        <taxon>Solanoideae</taxon>
        <taxon>Solaneae</taxon>
        <taxon>Solanum</taxon>
    </lineage>
</organism>
<evidence type="ECO:0000313" key="2">
    <source>
        <dbReference type="EMBL" id="KAH0762527.1"/>
    </source>
</evidence>
<feature type="compositionally biased region" description="Polar residues" evidence="1">
    <location>
        <begin position="47"/>
        <end position="61"/>
    </location>
</feature>
<keyword evidence="3" id="KW-1185">Reference proteome</keyword>
<evidence type="ECO:0000256" key="1">
    <source>
        <dbReference type="SAM" id="MobiDB-lite"/>
    </source>
</evidence>
<protein>
    <recommendedName>
        <fullName evidence="4">C-terminal of Roc (COR) domain-containing protein</fullName>
    </recommendedName>
</protein>
<feature type="compositionally biased region" description="Polar residues" evidence="1">
    <location>
        <begin position="15"/>
        <end position="35"/>
    </location>
</feature>
<dbReference type="SMART" id="SM00368">
    <property type="entry name" value="LRR_RI"/>
    <property type="match status" value="5"/>
</dbReference>
<dbReference type="Proteomes" id="UP000826656">
    <property type="component" value="Unassembled WGS sequence"/>
</dbReference>
<name>A0ABQ7VEN5_SOLTU</name>
<dbReference type="InterPro" id="IPR027417">
    <property type="entry name" value="P-loop_NTPase"/>
</dbReference>
<evidence type="ECO:0000313" key="3">
    <source>
        <dbReference type="Proteomes" id="UP000826656"/>
    </source>
</evidence>
<dbReference type="SUPFAM" id="SSF52540">
    <property type="entry name" value="P-loop containing nucleoside triphosphate hydrolases"/>
    <property type="match status" value="1"/>
</dbReference>
<reference evidence="2 3" key="1">
    <citation type="journal article" date="2021" name="bioRxiv">
        <title>Chromosome-scale and haplotype-resolved genome assembly of a tetraploid potato cultivar.</title>
        <authorList>
            <person name="Sun H."/>
            <person name="Jiao W.-B."/>
            <person name="Krause K."/>
            <person name="Campoy J.A."/>
            <person name="Goel M."/>
            <person name="Folz-Donahue K."/>
            <person name="Kukat C."/>
            <person name="Huettel B."/>
            <person name="Schneeberger K."/>
        </authorList>
    </citation>
    <scope>NUCLEOTIDE SEQUENCE [LARGE SCALE GENOMIC DNA]</scope>
    <source>
        <strain evidence="2">SolTubOtavaFocal</strain>
        <tissue evidence="2">Leaves</tissue>
    </source>
</reference>
<dbReference type="PANTHER" id="PTHR47679">
    <property type="entry name" value="PROTEIN TORNADO 1"/>
    <property type="match status" value="1"/>
</dbReference>
<gene>
    <name evidence="2" type="ORF">KY290_018600</name>
</gene>
<dbReference type="PANTHER" id="PTHR47679:SF1">
    <property type="entry name" value="PROTEIN TORNADO 1"/>
    <property type="match status" value="1"/>
</dbReference>
<dbReference type="Gene3D" id="3.40.50.300">
    <property type="entry name" value="P-loop containing nucleotide triphosphate hydrolases"/>
    <property type="match status" value="1"/>
</dbReference>
<dbReference type="InterPro" id="IPR032675">
    <property type="entry name" value="LRR_dom_sf"/>
</dbReference>
<dbReference type="InterPro" id="IPR001611">
    <property type="entry name" value="Leu-rich_rpt"/>
</dbReference>
<dbReference type="Gene3D" id="3.80.10.10">
    <property type="entry name" value="Ribonuclease Inhibitor"/>
    <property type="match status" value="3"/>
</dbReference>